<protein>
    <submittedName>
        <fullName evidence="2">Response regulatory domain-containing protein</fullName>
    </submittedName>
</protein>
<dbReference type="Proteomes" id="UP000492821">
    <property type="component" value="Unassembled WGS sequence"/>
</dbReference>
<evidence type="ECO:0000313" key="1">
    <source>
        <dbReference type="Proteomes" id="UP000492821"/>
    </source>
</evidence>
<evidence type="ECO:0000313" key="2">
    <source>
        <dbReference type="WBParaSite" id="Pan_g1207.t1"/>
    </source>
</evidence>
<reference evidence="2" key="2">
    <citation type="submission" date="2020-10" db="UniProtKB">
        <authorList>
            <consortium name="WormBaseParasite"/>
        </authorList>
    </citation>
    <scope>IDENTIFICATION</scope>
</reference>
<organism evidence="1 2">
    <name type="scientific">Panagrellus redivivus</name>
    <name type="common">Microworm</name>
    <dbReference type="NCBI Taxonomy" id="6233"/>
    <lineage>
        <taxon>Eukaryota</taxon>
        <taxon>Metazoa</taxon>
        <taxon>Ecdysozoa</taxon>
        <taxon>Nematoda</taxon>
        <taxon>Chromadorea</taxon>
        <taxon>Rhabditida</taxon>
        <taxon>Tylenchina</taxon>
        <taxon>Panagrolaimomorpha</taxon>
        <taxon>Panagrolaimoidea</taxon>
        <taxon>Panagrolaimidae</taxon>
        <taxon>Panagrellus</taxon>
    </lineage>
</organism>
<proteinExistence type="predicted"/>
<reference evidence="1" key="1">
    <citation type="journal article" date="2013" name="Genetics">
        <title>The draft genome and transcriptome of Panagrellus redivivus are shaped by the harsh demands of a free-living lifestyle.</title>
        <authorList>
            <person name="Srinivasan J."/>
            <person name="Dillman A.R."/>
            <person name="Macchietto M.G."/>
            <person name="Heikkinen L."/>
            <person name="Lakso M."/>
            <person name="Fracchia K.M."/>
            <person name="Antoshechkin I."/>
            <person name="Mortazavi A."/>
            <person name="Wong G."/>
            <person name="Sternberg P.W."/>
        </authorList>
    </citation>
    <scope>NUCLEOTIDE SEQUENCE [LARGE SCALE GENOMIC DNA]</scope>
    <source>
        <strain evidence="1">MT8872</strain>
    </source>
</reference>
<dbReference type="AlphaFoldDB" id="A0A7E4URP8"/>
<name>A0A7E4URP8_PANRE</name>
<dbReference type="WBParaSite" id="Pan_g1207.t1">
    <property type="protein sequence ID" value="Pan_g1207.t1"/>
    <property type="gene ID" value="Pan_g1207"/>
</dbReference>
<keyword evidence="1" id="KW-1185">Reference proteome</keyword>
<accession>A0A7E4URP8</accession>
<sequence>MSSPDNALKRFTYDWLIRFVELHRIDTDFINYKLRSSRYGPTDSPYSKLSPLFTDLVKWYMPIILNPHIAEFRKGKLYLKEREDDVAEMPIPIDDRKPVLIPKNIIFEKVKAGTLTEYIGRRVFCIDSKMTHVQESHFTPAELEYLIKQSRRDLLLLDSFLTEPVNFSHIWPLLKRVPIIAKMYCLRQKHCIEGHDMAGLVRQTLLPTGYQVDSKRHNQDDGNVEAGESVETAYDNNGLCKVVDKTLFNAGFAIVAFGN</sequence>